<evidence type="ECO:0000313" key="1">
    <source>
        <dbReference type="EMBL" id="KAI0518985.1"/>
    </source>
</evidence>
<protein>
    <submittedName>
        <fullName evidence="1">Uncharacterized protein</fullName>
    </submittedName>
</protein>
<comment type="caution">
    <text evidence="1">The sequence shown here is derived from an EMBL/GenBank/DDBJ whole genome shotgun (WGS) entry which is preliminary data.</text>
</comment>
<organism evidence="1 2">
    <name type="scientific">Dendrobium nobile</name>
    <name type="common">Orchid</name>
    <dbReference type="NCBI Taxonomy" id="94219"/>
    <lineage>
        <taxon>Eukaryota</taxon>
        <taxon>Viridiplantae</taxon>
        <taxon>Streptophyta</taxon>
        <taxon>Embryophyta</taxon>
        <taxon>Tracheophyta</taxon>
        <taxon>Spermatophyta</taxon>
        <taxon>Magnoliopsida</taxon>
        <taxon>Liliopsida</taxon>
        <taxon>Asparagales</taxon>
        <taxon>Orchidaceae</taxon>
        <taxon>Epidendroideae</taxon>
        <taxon>Malaxideae</taxon>
        <taxon>Dendrobiinae</taxon>
        <taxon>Dendrobium</taxon>
    </lineage>
</organism>
<name>A0A8T3BP22_DENNO</name>
<dbReference type="AlphaFoldDB" id="A0A8T3BP22"/>
<gene>
    <name evidence="1" type="ORF">KFK09_006424</name>
</gene>
<dbReference type="EMBL" id="JAGYWB010000006">
    <property type="protein sequence ID" value="KAI0518985.1"/>
    <property type="molecule type" value="Genomic_DNA"/>
</dbReference>
<accession>A0A8T3BP22</accession>
<dbReference type="Proteomes" id="UP000829196">
    <property type="component" value="Unassembled WGS sequence"/>
</dbReference>
<reference evidence="1" key="1">
    <citation type="journal article" date="2022" name="Front. Genet.">
        <title>Chromosome-Scale Assembly of the Dendrobium nobile Genome Provides Insights Into the Molecular Mechanism of the Biosynthesis of the Medicinal Active Ingredient of Dendrobium.</title>
        <authorList>
            <person name="Xu Q."/>
            <person name="Niu S.-C."/>
            <person name="Li K.-L."/>
            <person name="Zheng P.-J."/>
            <person name="Zhang X.-J."/>
            <person name="Jia Y."/>
            <person name="Liu Y."/>
            <person name="Niu Y.-X."/>
            <person name="Yu L.-H."/>
            <person name="Chen D.-F."/>
            <person name="Zhang G.-Q."/>
        </authorList>
    </citation>
    <scope>NUCLEOTIDE SEQUENCE</scope>
    <source>
        <tissue evidence="1">Leaf</tissue>
    </source>
</reference>
<evidence type="ECO:0000313" key="2">
    <source>
        <dbReference type="Proteomes" id="UP000829196"/>
    </source>
</evidence>
<sequence>MERWQASDELSLRIGVGRRLWLSDSLYAKSCRNEKNRQPRAAMAGGSRNLQCRDEAITEDFVSAVFFCLHSGSRL</sequence>
<proteinExistence type="predicted"/>
<keyword evidence="2" id="KW-1185">Reference proteome</keyword>